<keyword evidence="1" id="KW-0472">Membrane</keyword>
<dbReference type="RefSeq" id="WP_284380340.1">
    <property type="nucleotide sequence ID" value="NZ_BSNM01000009.1"/>
</dbReference>
<feature type="transmembrane region" description="Helical" evidence="1">
    <location>
        <begin position="16"/>
        <end position="38"/>
    </location>
</feature>
<proteinExistence type="predicted"/>
<keyword evidence="1" id="KW-0812">Transmembrane</keyword>
<accession>A0AA37W771</accession>
<evidence type="ECO:0000313" key="3">
    <source>
        <dbReference type="Proteomes" id="UP001161389"/>
    </source>
</evidence>
<protein>
    <submittedName>
        <fullName evidence="2">Uncharacterized protein</fullName>
    </submittedName>
</protein>
<evidence type="ECO:0000256" key="1">
    <source>
        <dbReference type="SAM" id="Phobius"/>
    </source>
</evidence>
<keyword evidence="3" id="KW-1185">Reference proteome</keyword>
<reference evidence="2" key="2">
    <citation type="submission" date="2023-01" db="EMBL/GenBank/DDBJ databases">
        <title>Draft genome sequence of Litoribrevibacter albus strain NBRC 110071.</title>
        <authorList>
            <person name="Sun Q."/>
            <person name="Mori K."/>
        </authorList>
    </citation>
    <scope>NUCLEOTIDE SEQUENCE</scope>
    <source>
        <strain evidence="2">NBRC 110071</strain>
    </source>
</reference>
<gene>
    <name evidence="2" type="ORF">GCM10007876_13930</name>
</gene>
<feature type="transmembrane region" description="Helical" evidence="1">
    <location>
        <begin position="50"/>
        <end position="68"/>
    </location>
</feature>
<dbReference type="AlphaFoldDB" id="A0AA37W771"/>
<reference evidence="2" key="1">
    <citation type="journal article" date="2014" name="Int. J. Syst. Evol. Microbiol.">
        <title>Complete genome sequence of Corynebacterium casei LMG S-19264T (=DSM 44701T), isolated from a smear-ripened cheese.</title>
        <authorList>
            <consortium name="US DOE Joint Genome Institute (JGI-PGF)"/>
            <person name="Walter F."/>
            <person name="Albersmeier A."/>
            <person name="Kalinowski J."/>
            <person name="Ruckert C."/>
        </authorList>
    </citation>
    <scope>NUCLEOTIDE SEQUENCE</scope>
    <source>
        <strain evidence="2">NBRC 110071</strain>
    </source>
</reference>
<evidence type="ECO:0000313" key="2">
    <source>
        <dbReference type="EMBL" id="GLQ30914.1"/>
    </source>
</evidence>
<keyword evidence="1" id="KW-1133">Transmembrane helix</keyword>
<sequence length="98" mass="11084">MPGEIVGDIFSGVFRFIIRIFADVILEILIKGFGYLIYRPFNKHVDPDGLKVTLVGMVAWGILLFGGYKVMSFLEIDRCLDAGGSYNYQLKECELSNR</sequence>
<dbReference type="Proteomes" id="UP001161389">
    <property type="component" value="Unassembled WGS sequence"/>
</dbReference>
<organism evidence="2 3">
    <name type="scientific">Litoribrevibacter albus</name>
    <dbReference type="NCBI Taxonomy" id="1473156"/>
    <lineage>
        <taxon>Bacteria</taxon>
        <taxon>Pseudomonadati</taxon>
        <taxon>Pseudomonadota</taxon>
        <taxon>Gammaproteobacteria</taxon>
        <taxon>Oceanospirillales</taxon>
        <taxon>Oceanospirillaceae</taxon>
        <taxon>Litoribrevibacter</taxon>
    </lineage>
</organism>
<dbReference type="EMBL" id="BSNM01000009">
    <property type="protein sequence ID" value="GLQ30914.1"/>
    <property type="molecule type" value="Genomic_DNA"/>
</dbReference>
<comment type="caution">
    <text evidence="2">The sequence shown here is derived from an EMBL/GenBank/DDBJ whole genome shotgun (WGS) entry which is preliminary data.</text>
</comment>
<name>A0AA37W771_9GAMM</name>